<dbReference type="Proteomes" id="UP000198935">
    <property type="component" value="Unassembled WGS sequence"/>
</dbReference>
<accession>A0A1H3SVT6</accession>
<dbReference type="PANTHER" id="PTHR33594">
    <property type="entry name" value="SUPERFAMILY HYDROLASE, PUTATIVE (AFU_ORTHOLOGUE AFUA_1G03035)-RELATED"/>
    <property type="match status" value="1"/>
</dbReference>
<dbReference type="Gene3D" id="1.10.472.50">
    <property type="entry name" value="HD-domain/PDEase-like"/>
    <property type="match status" value="1"/>
</dbReference>
<keyword evidence="3" id="KW-1185">Reference proteome</keyword>
<feature type="domain" description="HD" evidence="1">
    <location>
        <begin position="26"/>
        <end position="127"/>
    </location>
</feature>
<sequence length="215" mass="24553">MDKELVIAKTSEFVRRELEGEGSGHDWWHIYRVTELTKRIAKEERADLFLCTMAALLHDIADEKLNVSEEAGIARVKNWLDSQAVDQAAAEVIIEIISTISFKGGHGPKLTRREAMVVQDADRLDAVGAIGIARCFVYSGAKGRPMYHPDEPHRESMTKEEYRSNNGSAINHFYEKLLKLKELMNTETGKKMAASRHEYMESFLERFYAEWDGRS</sequence>
<dbReference type="EMBL" id="FNPI01000012">
    <property type="protein sequence ID" value="SDZ41645.1"/>
    <property type="molecule type" value="Genomic_DNA"/>
</dbReference>
<protein>
    <recommendedName>
        <fullName evidence="1">HD domain-containing protein</fullName>
    </recommendedName>
</protein>
<dbReference type="InterPro" id="IPR003607">
    <property type="entry name" value="HD/PDEase_dom"/>
</dbReference>
<name>A0A1H3SVT6_9BACI</name>
<dbReference type="InterPro" id="IPR006674">
    <property type="entry name" value="HD_domain"/>
</dbReference>
<dbReference type="AlphaFoldDB" id="A0A1H3SVT6"/>
<dbReference type="PROSITE" id="PS51831">
    <property type="entry name" value="HD"/>
    <property type="match status" value="1"/>
</dbReference>
<dbReference type="CDD" id="cd00077">
    <property type="entry name" value="HDc"/>
    <property type="match status" value="1"/>
</dbReference>
<evidence type="ECO:0000313" key="3">
    <source>
        <dbReference type="Proteomes" id="UP000198935"/>
    </source>
</evidence>
<gene>
    <name evidence="2" type="ORF">SAMN05421736_11250</name>
</gene>
<dbReference type="SMART" id="SM00471">
    <property type="entry name" value="HDc"/>
    <property type="match status" value="1"/>
</dbReference>
<dbReference type="PANTHER" id="PTHR33594:SF1">
    <property type="entry name" value="HD_PDEASE DOMAIN-CONTAINING PROTEIN"/>
    <property type="match status" value="1"/>
</dbReference>
<proteinExistence type="predicted"/>
<dbReference type="Pfam" id="PF01966">
    <property type="entry name" value="HD"/>
    <property type="match status" value="1"/>
</dbReference>
<reference evidence="3" key="1">
    <citation type="submission" date="2016-10" db="EMBL/GenBank/DDBJ databases">
        <authorList>
            <person name="Varghese N."/>
            <person name="Submissions S."/>
        </authorList>
    </citation>
    <scope>NUCLEOTIDE SEQUENCE [LARGE SCALE GENOMIC DNA]</scope>
    <source>
        <strain evidence="3">SP</strain>
    </source>
</reference>
<dbReference type="Gene3D" id="1.20.58.1910">
    <property type="match status" value="1"/>
</dbReference>
<dbReference type="STRING" id="1503961.SAMN05421736_11250"/>
<evidence type="ECO:0000313" key="2">
    <source>
        <dbReference type="EMBL" id="SDZ41645.1"/>
    </source>
</evidence>
<dbReference type="SUPFAM" id="SSF109604">
    <property type="entry name" value="HD-domain/PDEase-like"/>
    <property type="match status" value="1"/>
</dbReference>
<dbReference type="OrthoDB" id="9797344at2"/>
<evidence type="ECO:0000259" key="1">
    <source>
        <dbReference type="PROSITE" id="PS51831"/>
    </source>
</evidence>
<organism evidence="2 3">
    <name type="scientific">Evansella caseinilytica</name>
    <dbReference type="NCBI Taxonomy" id="1503961"/>
    <lineage>
        <taxon>Bacteria</taxon>
        <taxon>Bacillati</taxon>
        <taxon>Bacillota</taxon>
        <taxon>Bacilli</taxon>
        <taxon>Bacillales</taxon>
        <taxon>Bacillaceae</taxon>
        <taxon>Evansella</taxon>
    </lineage>
</organism>